<evidence type="ECO:0000256" key="8">
    <source>
        <dbReference type="ARBA" id="ARBA00022842"/>
    </source>
</evidence>
<organism evidence="12 13">
    <name type="scientific">Panagrellus redivivus</name>
    <name type="common">Microworm</name>
    <dbReference type="NCBI Taxonomy" id="6233"/>
    <lineage>
        <taxon>Eukaryota</taxon>
        <taxon>Metazoa</taxon>
        <taxon>Ecdysozoa</taxon>
        <taxon>Nematoda</taxon>
        <taxon>Chromadorea</taxon>
        <taxon>Rhabditida</taxon>
        <taxon>Tylenchina</taxon>
        <taxon>Panagrolaimomorpha</taxon>
        <taxon>Panagrolaimoidea</taxon>
        <taxon>Panagrolaimidae</taxon>
        <taxon>Panagrellus</taxon>
    </lineage>
</organism>
<evidence type="ECO:0000256" key="9">
    <source>
        <dbReference type="ARBA" id="ARBA00022843"/>
    </source>
</evidence>
<dbReference type="SMART" id="SM00220">
    <property type="entry name" value="S_TKc"/>
    <property type="match status" value="1"/>
</dbReference>
<name>A0A7E4USF0_PANRE</name>
<keyword evidence="7" id="KW-0067">ATP-binding</keyword>
<evidence type="ECO:0000259" key="11">
    <source>
        <dbReference type="PROSITE" id="PS50011"/>
    </source>
</evidence>
<evidence type="ECO:0000313" key="12">
    <source>
        <dbReference type="Proteomes" id="UP000492821"/>
    </source>
</evidence>
<dbReference type="PROSITE" id="PS00108">
    <property type="entry name" value="PROTEIN_KINASE_ST"/>
    <property type="match status" value="1"/>
</dbReference>
<feature type="domain" description="Protein kinase" evidence="11">
    <location>
        <begin position="17"/>
        <end position="284"/>
    </location>
</feature>
<evidence type="ECO:0000256" key="2">
    <source>
        <dbReference type="ARBA" id="ARBA00022473"/>
    </source>
</evidence>
<dbReference type="GO" id="GO:0005737">
    <property type="term" value="C:cytoplasm"/>
    <property type="evidence" value="ECO:0007669"/>
    <property type="project" value="TreeGrafter"/>
</dbReference>
<dbReference type="GO" id="GO:0007283">
    <property type="term" value="P:spermatogenesis"/>
    <property type="evidence" value="ECO:0007669"/>
    <property type="project" value="UniProtKB-KW"/>
</dbReference>
<evidence type="ECO:0000256" key="5">
    <source>
        <dbReference type="ARBA" id="ARBA00022741"/>
    </source>
</evidence>
<dbReference type="GO" id="GO:0035556">
    <property type="term" value="P:intracellular signal transduction"/>
    <property type="evidence" value="ECO:0007669"/>
    <property type="project" value="TreeGrafter"/>
</dbReference>
<keyword evidence="2" id="KW-0217">Developmental protein</keyword>
<evidence type="ECO:0000256" key="10">
    <source>
        <dbReference type="ARBA" id="ARBA00022871"/>
    </source>
</evidence>
<keyword evidence="10" id="KW-0744">Spermatogenesis</keyword>
<keyword evidence="5" id="KW-0547">Nucleotide-binding</keyword>
<dbReference type="SUPFAM" id="SSF56112">
    <property type="entry name" value="Protein kinase-like (PK-like)"/>
    <property type="match status" value="1"/>
</dbReference>
<comment type="cofactor">
    <cofactor evidence="1">
        <name>Mg(2+)</name>
        <dbReference type="ChEBI" id="CHEBI:18420"/>
    </cofactor>
</comment>
<dbReference type="PANTHER" id="PTHR24346:SF102">
    <property type="entry name" value="TESTIS-SPECIFIC SERINE_THREONINE-PROTEIN KINASE 1"/>
    <property type="match status" value="1"/>
</dbReference>
<dbReference type="WBParaSite" id="Pan_g12276.t1">
    <property type="protein sequence ID" value="Pan_g12276.t1"/>
    <property type="gene ID" value="Pan_g12276"/>
</dbReference>
<evidence type="ECO:0000313" key="13">
    <source>
        <dbReference type="WBParaSite" id="Pan_g12276.t1"/>
    </source>
</evidence>
<dbReference type="GO" id="GO:0000287">
    <property type="term" value="F:magnesium ion binding"/>
    <property type="evidence" value="ECO:0007669"/>
    <property type="project" value="UniProtKB-ARBA"/>
</dbReference>
<dbReference type="GO" id="GO:0005524">
    <property type="term" value="F:ATP binding"/>
    <property type="evidence" value="ECO:0007669"/>
    <property type="project" value="UniProtKB-KW"/>
</dbReference>
<proteinExistence type="predicted"/>
<sequence length="370" mass="41462">MQAMSTPKSAPQHPRPWRTPSFISAGTFVNDVCKLATPAEVQAITKHSTVHKSFSMYYNQYVAIKIIDKSSIPATLADKFLPRELDVTRMVNHPNIARCLSVVQPHPTKVVIISEFCEGGTLLNYVMQYGGLPEFEAARLFHQLVEAIHYLHTTLSVAHRDVKLENMLLDGHRNLKLVDFGFARQATPATKSSSFCGTRPYSSPQLVDHIAYSPFAADWFACGITLYTMITGSWPHGPTQKITFPISYPFGKVSISARELIEALVVKDEKSRLDYKGIMESAWFMETLANSLQSLATTVSPYGINDENIDPVAAYHHHGGQKPAYARLENHNQSYTRHESQNPTYTYATQMTTMATAMEKSGPVYSEWCY</sequence>
<dbReference type="GO" id="GO:0050321">
    <property type="term" value="F:tau-protein kinase activity"/>
    <property type="evidence" value="ECO:0007669"/>
    <property type="project" value="TreeGrafter"/>
</dbReference>
<keyword evidence="12" id="KW-1185">Reference proteome</keyword>
<evidence type="ECO:0000256" key="3">
    <source>
        <dbReference type="ARBA" id="ARBA00022553"/>
    </source>
</evidence>
<dbReference type="PANTHER" id="PTHR24346">
    <property type="entry name" value="MAP/MICROTUBULE AFFINITY-REGULATING KINASE"/>
    <property type="match status" value="1"/>
</dbReference>
<accession>A0A7E4USF0</accession>
<dbReference type="Pfam" id="PF00069">
    <property type="entry name" value="Pkinase"/>
    <property type="match status" value="1"/>
</dbReference>
<evidence type="ECO:0000256" key="1">
    <source>
        <dbReference type="ARBA" id="ARBA00001946"/>
    </source>
</evidence>
<reference evidence="12" key="1">
    <citation type="journal article" date="2013" name="Genetics">
        <title>The draft genome and transcriptome of Panagrellus redivivus are shaped by the harsh demands of a free-living lifestyle.</title>
        <authorList>
            <person name="Srinivasan J."/>
            <person name="Dillman A.R."/>
            <person name="Macchietto M.G."/>
            <person name="Heikkinen L."/>
            <person name="Lakso M."/>
            <person name="Fracchia K.M."/>
            <person name="Antoshechkin I."/>
            <person name="Mortazavi A."/>
            <person name="Wong G."/>
            <person name="Sternberg P.W."/>
        </authorList>
    </citation>
    <scope>NUCLEOTIDE SEQUENCE [LARGE SCALE GENOMIC DNA]</scope>
    <source>
        <strain evidence="12">MT8872</strain>
    </source>
</reference>
<keyword evidence="3" id="KW-0597">Phosphoprotein</keyword>
<dbReference type="GO" id="GO:0030154">
    <property type="term" value="P:cell differentiation"/>
    <property type="evidence" value="ECO:0007669"/>
    <property type="project" value="UniProtKB-KW"/>
</dbReference>
<protein>
    <submittedName>
        <fullName evidence="13">Protein kinase domain-containing protein</fullName>
    </submittedName>
</protein>
<dbReference type="Proteomes" id="UP000492821">
    <property type="component" value="Unassembled WGS sequence"/>
</dbReference>
<keyword evidence="9" id="KW-0832">Ubl conjugation</keyword>
<dbReference type="AlphaFoldDB" id="A0A7E4USF0"/>
<keyword evidence="6" id="KW-0221">Differentiation</keyword>
<evidence type="ECO:0000256" key="6">
    <source>
        <dbReference type="ARBA" id="ARBA00022782"/>
    </source>
</evidence>
<evidence type="ECO:0000256" key="4">
    <source>
        <dbReference type="ARBA" id="ARBA00022723"/>
    </source>
</evidence>
<dbReference type="InterPro" id="IPR008271">
    <property type="entry name" value="Ser/Thr_kinase_AS"/>
</dbReference>
<reference evidence="13" key="2">
    <citation type="submission" date="2020-10" db="UniProtKB">
        <authorList>
            <consortium name="WormBaseParasite"/>
        </authorList>
    </citation>
    <scope>IDENTIFICATION</scope>
</reference>
<dbReference type="GO" id="GO:0000226">
    <property type="term" value="P:microtubule cytoskeleton organization"/>
    <property type="evidence" value="ECO:0007669"/>
    <property type="project" value="TreeGrafter"/>
</dbReference>
<dbReference type="Gene3D" id="1.10.510.10">
    <property type="entry name" value="Transferase(Phosphotransferase) domain 1"/>
    <property type="match status" value="1"/>
</dbReference>
<evidence type="ECO:0000256" key="7">
    <source>
        <dbReference type="ARBA" id="ARBA00022840"/>
    </source>
</evidence>
<dbReference type="InterPro" id="IPR011009">
    <property type="entry name" value="Kinase-like_dom_sf"/>
</dbReference>
<keyword evidence="8" id="KW-0460">Magnesium</keyword>
<keyword evidence="4" id="KW-0479">Metal-binding</keyword>
<dbReference type="PROSITE" id="PS50011">
    <property type="entry name" value="PROTEIN_KINASE_DOM"/>
    <property type="match status" value="1"/>
</dbReference>
<dbReference type="InterPro" id="IPR000719">
    <property type="entry name" value="Prot_kinase_dom"/>
</dbReference>